<dbReference type="EMBL" id="CP021455">
    <property type="protein sequence ID" value="ARU04222.1"/>
    <property type="molecule type" value="Genomic_DNA"/>
</dbReference>
<reference evidence="1 2" key="1">
    <citation type="submission" date="2017-05" db="EMBL/GenBank/DDBJ databases">
        <authorList>
            <person name="Song R."/>
            <person name="Chenine A.L."/>
            <person name="Ruprecht R.M."/>
        </authorList>
    </citation>
    <scope>NUCLEOTIDE SEQUENCE [LARGE SCALE GENOMIC DNA]</scope>
    <source>
        <strain evidence="1 2">DSM 26136</strain>
    </source>
</reference>
<proteinExistence type="predicted"/>
<dbReference type="SUPFAM" id="SSF52833">
    <property type="entry name" value="Thioredoxin-like"/>
    <property type="match status" value="1"/>
</dbReference>
<evidence type="ECO:0008006" key="3">
    <source>
        <dbReference type="Google" id="ProtNLM"/>
    </source>
</evidence>
<sequence>MLSTFAACCTAMTEPTRLAAPDPESPARCTRRQAGLALSLTGARVLAPWLGAGLAGAALSACGARTAEDFDRLWSQVRGVPQGASGGAGSTPGQRLLVFFDTRCGFCTQLWHNLQPAMASWQTLWVPVAILAPASRDEALALLSSPEPQAWLQAHMQRRPTAPAPVDAALGAVLDANLKAMEGLPGSSRAVPQSVGLKGEALHVVRGALPLARLQAEFA</sequence>
<protein>
    <recommendedName>
        <fullName evidence="3">Thioredoxin-like fold domain-containing protein</fullName>
    </recommendedName>
</protein>
<accession>A0A1Y0ELP1</accession>
<dbReference type="Gene3D" id="3.40.30.10">
    <property type="entry name" value="Glutaredoxin"/>
    <property type="match status" value="1"/>
</dbReference>
<dbReference type="AlphaFoldDB" id="A0A1Y0ELP1"/>
<name>A0A1Y0ELP1_9BURK</name>
<organism evidence="1 2">
    <name type="scientific">Comamonas serinivorans</name>
    <dbReference type="NCBI Taxonomy" id="1082851"/>
    <lineage>
        <taxon>Bacteria</taxon>
        <taxon>Pseudomonadati</taxon>
        <taxon>Pseudomonadota</taxon>
        <taxon>Betaproteobacteria</taxon>
        <taxon>Burkholderiales</taxon>
        <taxon>Comamonadaceae</taxon>
        <taxon>Comamonas</taxon>
    </lineage>
</organism>
<gene>
    <name evidence="1" type="ORF">CCO03_05605</name>
</gene>
<dbReference type="KEGG" id="cser:CCO03_05605"/>
<evidence type="ECO:0000313" key="2">
    <source>
        <dbReference type="Proteomes" id="UP000196138"/>
    </source>
</evidence>
<dbReference type="Proteomes" id="UP000196138">
    <property type="component" value="Chromosome"/>
</dbReference>
<keyword evidence="2" id="KW-1185">Reference proteome</keyword>
<dbReference type="InterPro" id="IPR036249">
    <property type="entry name" value="Thioredoxin-like_sf"/>
</dbReference>
<evidence type="ECO:0000313" key="1">
    <source>
        <dbReference type="EMBL" id="ARU04222.1"/>
    </source>
</evidence>